<dbReference type="EMBL" id="CADEAL010000892">
    <property type="protein sequence ID" value="CAB1426549.1"/>
    <property type="molecule type" value="Genomic_DNA"/>
</dbReference>
<evidence type="ECO:0000313" key="2">
    <source>
        <dbReference type="EMBL" id="CAB1426549.1"/>
    </source>
</evidence>
<comment type="caution">
    <text evidence="2">The sequence shown here is derived from an EMBL/GenBank/DDBJ whole genome shotgun (WGS) entry which is preliminary data.</text>
</comment>
<protein>
    <submittedName>
        <fullName evidence="2">Uncharacterized protein</fullName>
    </submittedName>
</protein>
<organism evidence="2 3">
    <name type="scientific">Pleuronectes platessa</name>
    <name type="common">European plaice</name>
    <dbReference type="NCBI Taxonomy" id="8262"/>
    <lineage>
        <taxon>Eukaryota</taxon>
        <taxon>Metazoa</taxon>
        <taxon>Chordata</taxon>
        <taxon>Craniata</taxon>
        <taxon>Vertebrata</taxon>
        <taxon>Euteleostomi</taxon>
        <taxon>Actinopterygii</taxon>
        <taxon>Neopterygii</taxon>
        <taxon>Teleostei</taxon>
        <taxon>Neoteleostei</taxon>
        <taxon>Acanthomorphata</taxon>
        <taxon>Carangaria</taxon>
        <taxon>Pleuronectiformes</taxon>
        <taxon>Pleuronectoidei</taxon>
        <taxon>Pleuronectidae</taxon>
        <taxon>Pleuronectes</taxon>
    </lineage>
</organism>
<reference evidence="2" key="1">
    <citation type="submission" date="2020-03" db="EMBL/GenBank/DDBJ databases">
        <authorList>
            <person name="Weist P."/>
        </authorList>
    </citation>
    <scope>NUCLEOTIDE SEQUENCE</scope>
</reference>
<gene>
    <name evidence="2" type="ORF">PLEPLA_LOCUS14485</name>
</gene>
<feature type="region of interest" description="Disordered" evidence="1">
    <location>
        <begin position="16"/>
        <end position="46"/>
    </location>
</feature>
<name>A0A9N7U7H0_PLEPL</name>
<evidence type="ECO:0000313" key="3">
    <source>
        <dbReference type="Proteomes" id="UP001153269"/>
    </source>
</evidence>
<evidence type="ECO:0000256" key="1">
    <source>
        <dbReference type="SAM" id="MobiDB-lite"/>
    </source>
</evidence>
<accession>A0A9N7U7H0</accession>
<proteinExistence type="predicted"/>
<sequence>MCGSFPESEWRRVEVEDVHLETQGDSRSSGDEGRRRLRPSPGGCERVGPDNLLLLLHKHQLHKVAARISVCLTDVSQWTSAHHLKINLDKTELFVKRQKKLNKMLKQKNDTKETRSGQSDPF</sequence>
<dbReference type="Proteomes" id="UP001153269">
    <property type="component" value="Unassembled WGS sequence"/>
</dbReference>
<dbReference type="AlphaFoldDB" id="A0A9N7U7H0"/>
<feature type="compositionally biased region" description="Basic and acidic residues" evidence="1">
    <location>
        <begin position="16"/>
        <end position="34"/>
    </location>
</feature>
<keyword evidence="3" id="KW-1185">Reference proteome</keyword>